<comment type="caution">
    <text evidence="2">The sequence shown here is derived from an EMBL/GenBank/DDBJ whole genome shotgun (WGS) entry which is preliminary data.</text>
</comment>
<name>A0AAE4ANT9_9BACT</name>
<dbReference type="EMBL" id="JAUSVL010000001">
    <property type="protein sequence ID" value="MDQ0289243.1"/>
    <property type="molecule type" value="Genomic_DNA"/>
</dbReference>
<feature type="signal peptide" evidence="1">
    <location>
        <begin position="1"/>
        <end position="19"/>
    </location>
</feature>
<accession>A0AAE4ANT9</accession>
<protein>
    <recommendedName>
        <fullName evidence="4">Firmicu-CTERM sorting domain-containing protein</fullName>
    </recommendedName>
</protein>
<reference evidence="2" key="1">
    <citation type="submission" date="2023-07" db="EMBL/GenBank/DDBJ databases">
        <title>Genomic Encyclopedia of Type Strains, Phase IV (KMG-IV): sequencing the most valuable type-strain genomes for metagenomic binning, comparative biology and taxonomic classification.</title>
        <authorList>
            <person name="Goeker M."/>
        </authorList>
    </citation>
    <scope>NUCLEOTIDE SEQUENCE</scope>
    <source>
        <strain evidence="2">DSM 24202</strain>
    </source>
</reference>
<dbReference type="Proteomes" id="UP001238163">
    <property type="component" value="Unassembled WGS sequence"/>
</dbReference>
<keyword evidence="1" id="KW-0732">Signal</keyword>
<dbReference type="AlphaFoldDB" id="A0AAE4ANT9"/>
<feature type="chain" id="PRO_5042063607" description="Firmicu-CTERM sorting domain-containing protein" evidence="1">
    <location>
        <begin position="20"/>
        <end position="233"/>
    </location>
</feature>
<dbReference type="RefSeq" id="WP_307260627.1">
    <property type="nucleotide sequence ID" value="NZ_JAUSVL010000001.1"/>
</dbReference>
<evidence type="ECO:0000256" key="1">
    <source>
        <dbReference type="SAM" id="SignalP"/>
    </source>
</evidence>
<keyword evidence="3" id="KW-1185">Reference proteome</keyword>
<gene>
    <name evidence="2" type="ORF">J3R75_001350</name>
</gene>
<evidence type="ECO:0008006" key="4">
    <source>
        <dbReference type="Google" id="ProtNLM"/>
    </source>
</evidence>
<evidence type="ECO:0000313" key="3">
    <source>
        <dbReference type="Proteomes" id="UP001238163"/>
    </source>
</evidence>
<evidence type="ECO:0000313" key="2">
    <source>
        <dbReference type="EMBL" id="MDQ0289243.1"/>
    </source>
</evidence>
<organism evidence="2 3">
    <name type="scientific">Oligosphaera ethanolica</name>
    <dbReference type="NCBI Taxonomy" id="760260"/>
    <lineage>
        <taxon>Bacteria</taxon>
        <taxon>Pseudomonadati</taxon>
        <taxon>Lentisphaerota</taxon>
        <taxon>Oligosphaeria</taxon>
        <taxon>Oligosphaerales</taxon>
        <taxon>Oligosphaeraceae</taxon>
        <taxon>Oligosphaera</taxon>
    </lineage>
</organism>
<sequence length="233" mass="24828">MRTKVLVLVLALMAMPVFAVFQYEIVTGPFGVGGVGIDPGIKGMPYYVRITEGTGSIYIADRIDDLKKMSGNKELLSITAEMSSPEHYGWADMSSGKAVVATGKTQEILVAKGTDGPIIKTGYELGTFTVGDQFGVWLTPNDQKFTGATIFGKDNPINSPELVYRKPFIDTDATGTAYHELSFKGTGSNYFTIYGVGEEGPSGKPLPGVLATLLIGGAISGAAGMKKRRRQKA</sequence>
<proteinExistence type="predicted"/>